<evidence type="ECO:0000259" key="1">
    <source>
        <dbReference type="Pfam" id="PF00931"/>
    </source>
</evidence>
<dbReference type="InterPro" id="IPR011990">
    <property type="entry name" value="TPR-like_helical_dom_sf"/>
</dbReference>
<organism evidence="3">
    <name type="scientific">uncultured Rubrobacteraceae bacterium</name>
    <dbReference type="NCBI Taxonomy" id="349277"/>
    <lineage>
        <taxon>Bacteria</taxon>
        <taxon>Bacillati</taxon>
        <taxon>Actinomycetota</taxon>
        <taxon>Rubrobacteria</taxon>
        <taxon>Rubrobacterales</taxon>
        <taxon>Rubrobacteraceae</taxon>
        <taxon>environmental samples</taxon>
    </lineage>
</organism>
<dbReference type="AlphaFoldDB" id="A0A6J4QA40"/>
<accession>A0A6J4QA40</accession>
<sequence length="691" mass="76051">MPSPVTLIVGRGRESEQVAALISQPDLRLLTLTRVGGVGKTRLAVEVAREVEALFPDGVAFVSLASLSDPDLFVPTVLRSLGQGEAQGRSPGEALIEYLRGKRFLLVLDNFEQLLEATLEVAVLIEECPNLTVLVTSRAPLRVRGEREYAVPPLALPASTRSAEAASVADSSSGKLFLERARAVSSSFEITAENAAAVATICWRLAGLPLALELAAAKTRFLDPAALVPRLDQALSAAWARDLPERQRTMRATLDWSYDLLDAPEQRLFRRLSAFVGGFSLEAAEAVGENDFSRETLEHLGTLVEQSLVFVEAGDGETRYGMLEPVRQYARAKLGEGKEAADTLRSHNAYYLVLAEQAFSELWGPRQGEWLDRLERENGNLRAAIAWALEAEEAEVAARLCWSLWLFWWVRAHHREGRGLAEAALERDLLYPLKARVSLTAATMSYTLADYPAAKEYWEEALRYSRQAGDTLAEAYSWAGTGLIEIVRPDYEEAARRMEKALDLFDEYEEDSISSLTRTWLGTTLLARGDLAGAERRFGEGLDSARRRQDPLCTYLALYNLAQLALARNDLATAAGTLEEGIRLSGWTKDRANLAHFLEALAAVSSLRHEARHSAVLLGAAETSLREVGALVYNYYVTDPSLRERTLSEAREALGESAFEEARAQGETMTFDDAVRYALGNDDPPRSGTPG</sequence>
<feature type="domain" description="Winged helix-turn-helix" evidence="2">
    <location>
        <begin position="261"/>
        <end position="334"/>
    </location>
</feature>
<gene>
    <name evidence="3" type="ORF">AVDCRST_MAG82-2628</name>
</gene>
<dbReference type="PRINTS" id="PR00364">
    <property type="entry name" value="DISEASERSIST"/>
</dbReference>
<evidence type="ECO:0000259" key="2">
    <source>
        <dbReference type="Pfam" id="PF25872"/>
    </source>
</evidence>
<dbReference type="InterPro" id="IPR058852">
    <property type="entry name" value="HTH_77"/>
</dbReference>
<protein>
    <submittedName>
        <fullName evidence="3">Uncharacterized protein</fullName>
    </submittedName>
</protein>
<dbReference type="Gene3D" id="1.25.40.10">
    <property type="entry name" value="Tetratricopeptide repeat domain"/>
    <property type="match status" value="2"/>
</dbReference>
<dbReference type="PANTHER" id="PTHR47691">
    <property type="entry name" value="REGULATOR-RELATED"/>
    <property type="match status" value="1"/>
</dbReference>
<dbReference type="InterPro" id="IPR027417">
    <property type="entry name" value="P-loop_NTPase"/>
</dbReference>
<dbReference type="Pfam" id="PF25872">
    <property type="entry name" value="HTH_77"/>
    <property type="match status" value="1"/>
</dbReference>
<dbReference type="Gene3D" id="3.40.50.300">
    <property type="entry name" value="P-loop containing nucleotide triphosphate hydrolases"/>
    <property type="match status" value="1"/>
</dbReference>
<reference evidence="3" key="1">
    <citation type="submission" date="2020-02" db="EMBL/GenBank/DDBJ databases">
        <authorList>
            <person name="Meier V. D."/>
        </authorList>
    </citation>
    <scope>NUCLEOTIDE SEQUENCE</scope>
    <source>
        <strain evidence="3">AVDCRST_MAG82</strain>
    </source>
</reference>
<dbReference type="InterPro" id="IPR002182">
    <property type="entry name" value="NB-ARC"/>
</dbReference>
<dbReference type="EMBL" id="CADCVA010000331">
    <property type="protein sequence ID" value="CAA9438002.1"/>
    <property type="molecule type" value="Genomic_DNA"/>
</dbReference>
<dbReference type="PANTHER" id="PTHR47691:SF3">
    <property type="entry name" value="HTH-TYPE TRANSCRIPTIONAL REGULATOR RV0890C-RELATED"/>
    <property type="match status" value="1"/>
</dbReference>
<dbReference type="GO" id="GO:0043531">
    <property type="term" value="F:ADP binding"/>
    <property type="evidence" value="ECO:0007669"/>
    <property type="project" value="InterPro"/>
</dbReference>
<evidence type="ECO:0000313" key="3">
    <source>
        <dbReference type="EMBL" id="CAA9438002.1"/>
    </source>
</evidence>
<dbReference type="SUPFAM" id="SSF52540">
    <property type="entry name" value="P-loop containing nucleoside triphosphate hydrolases"/>
    <property type="match status" value="1"/>
</dbReference>
<proteinExistence type="predicted"/>
<name>A0A6J4QA40_9ACTN</name>
<feature type="domain" description="NB-ARC" evidence="1">
    <location>
        <begin position="20"/>
        <end position="138"/>
    </location>
</feature>
<dbReference type="Pfam" id="PF00931">
    <property type="entry name" value="NB-ARC"/>
    <property type="match status" value="1"/>
</dbReference>
<dbReference type="SUPFAM" id="SSF48452">
    <property type="entry name" value="TPR-like"/>
    <property type="match status" value="1"/>
</dbReference>